<evidence type="ECO:0000313" key="1">
    <source>
        <dbReference type="EMBL" id="KAL0378493.1"/>
    </source>
</evidence>
<reference evidence="1" key="2">
    <citation type="journal article" date="2024" name="Plant">
        <title>Genomic evolution and insights into agronomic trait innovations of Sesamum species.</title>
        <authorList>
            <person name="Miao H."/>
            <person name="Wang L."/>
            <person name="Qu L."/>
            <person name="Liu H."/>
            <person name="Sun Y."/>
            <person name="Le M."/>
            <person name="Wang Q."/>
            <person name="Wei S."/>
            <person name="Zheng Y."/>
            <person name="Lin W."/>
            <person name="Duan Y."/>
            <person name="Cao H."/>
            <person name="Xiong S."/>
            <person name="Wang X."/>
            <person name="Wei L."/>
            <person name="Li C."/>
            <person name="Ma Q."/>
            <person name="Ju M."/>
            <person name="Zhao R."/>
            <person name="Li G."/>
            <person name="Mu C."/>
            <person name="Tian Q."/>
            <person name="Mei H."/>
            <person name="Zhang T."/>
            <person name="Gao T."/>
            <person name="Zhang H."/>
        </authorList>
    </citation>
    <scope>NUCLEOTIDE SEQUENCE</scope>
    <source>
        <strain evidence="1">G02</strain>
    </source>
</reference>
<accession>A0AAW2RET7</accession>
<comment type="caution">
    <text evidence="1">The sequence shown here is derived from an EMBL/GenBank/DDBJ whole genome shotgun (WGS) entry which is preliminary data.</text>
</comment>
<protein>
    <submittedName>
        <fullName evidence="1">Uncharacterized protein</fullName>
    </submittedName>
</protein>
<dbReference type="AlphaFoldDB" id="A0AAW2RET7"/>
<organism evidence="1">
    <name type="scientific">Sesamum radiatum</name>
    <name type="common">Black benniseed</name>
    <dbReference type="NCBI Taxonomy" id="300843"/>
    <lineage>
        <taxon>Eukaryota</taxon>
        <taxon>Viridiplantae</taxon>
        <taxon>Streptophyta</taxon>
        <taxon>Embryophyta</taxon>
        <taxon>Tracheophyta</taxon>
        <taxon>Spermatophyta</taxon>
        <taxon>Magnoliopsida</taxon>
        <taxon>eudicotyledons</taxon>
        <taxon>Gunneridae</taxon>
        <taxon>Pentapetalae</taxon>
        <taxon>asterids</taxon>
        <taxon>lamiids</taxon>
        <taxon>Lamiales</taxon>
        <taxon>Pedaliaceae</taxon>
        <taxon>Sesamum</taxon>
    </lineage>
</organism>
<name>A0AAW2RET7_SESRA</name>
<gene>
    <name evidence="1" type="ORF">Sradi_3154800</name>
</gene>
<dbReference type="EMBL" id="JACGWJ010000013">
    <property type="protein sequence ID" value="KAL0378493.1"/>
    <property type="molecule type" value="Genomic_DNA"/>
</dbReference>
<sequence length="63" mass="6961">MPLRHAFLEFQLGAGARISLSELVDVFVPDLHLHREDSAHRPVVGKSGLPSYIRQLFDPVAGP</sequence>
<proteinExistence type="predicted"/>
<reference evidence="1" key="1">
    <citation type="submission" date="2020-06" db="EMBL/GenBank/DDBJ databases">
        <authorList>
            <person name="Li T."/>
            <person name="Hu X."/>
            <person name="Zhang T."/>
            <person name="Song X."/>
            <person name="Zhang H."/>
            <person name="Dai N."/>
            <person name="Sheng W."/>
            <person name="Hou X."/>
            <person name="Wei L."/>
        </authorList>
    </citation>
    <scope>NUCLEOTIDE SEQUENCE</scope>
    <source>
        <strain evidence="1">G02</strain>
        <tissue evidence="1">Leaf</tissue>
    </source>
</reference>